<feature type="transmembrane region" description="Helical" evidence="2">
    <location>
        <begin position="115"/>
        <end position="139"/>
    </location>
</feature>
<keyword evidence="5" id="KW-1185">Reference proteome</keyword>
<evidence type="ECO:0000313" key="4">
    <source>
        <dbReference type="EMBL" id="AAT88803.1"/>
    </source>
</evidence>
<proteinExistence type="predicted"/>
<organism evidence="4 5">
    <name type="scientific">Leifsonia xyli subsp. xyli (strain CTCB07)</name>
    <dbReference type="NCBI Taxonomy" id="281090"/>
    <lineage>
        <taxon>Bacteria</taxon>
        <taxon>Bacillati</taxon>
        <taxon>Actinomycetota</taxon>
        <taxon>Actinomycetes</taxon>
        <taxon>Micrococcales</taxon>
        <taxon>Microbacteriaceae</taxon>
        <taxon>Leifsonia</taxon>
    </lineage>
</organism>
<name>Q6AFP2_LEIXX</name>
<protein>
    <recommendedName>
        <fullName evidence="3">General stress protein 17M-like domain-containing protein</fullName>
    </recommendedName>
</protein>
<evidence type="ECO:0000259" key="3">
    <source>
        <dbReference type="Pfam" id="PF11181"/>
    </source>
</evidence>
<keyword evidence="2" id="KW-1133">Transmembrane helix</keyword>
<dbReference type="EMBL" id="AE016822">
    <property type="protein sequence ID" value="AAT88803.1"/>
    <property type="molecule type" value="Genomic_DNA"/>
</dbReference>
<evidence type="ECO:0000256" key="2">
    <source>
        <dbReference type="SAM" id="Phobius"/>
    </source>
</evidence>
<dbReference type="eggNOG" id="ENOG5032RS7">
    <property type="taxonomic scope" value="Bacteria"/>
</dbReference>
<feature type="transmembrane region" description="Helical" evidence="2">
    <location>
        <begin position="87"/>
        <end position="109"/>
    </location>
</feature>
<dbReference type="InterPro" id="IPR025889">
    <property type="entry name" value="GSP17M-like_dom"/>
</dbReference>
<feature type="domain" description="General stress protein 17M-like" evidence="3">
    <location>
        <begin position="37"/>
        <end position="113"/>
    </location>
</feature>
<feature type="region of interest" description="Disordered" evidence="1">
    <location>
        <begin position="183"/>
        <end position="221"/>
    </location>
</feature>
<dbReference type="HOGENOM" id="CLU_070264_0_0_11"/>
<dbReference type="KEGG" id="lxx:Lxx09140"/>
<feature type="compositionally biased region" description="Pro residues" evidence="1">
    <location>
        <begin position="189"/>
        <end position="209"/>
    </location>
</feature>
<dbReference type="STRING" id="281090.Lxx09140"/>
<keyword evidence="2" id="KW-0472">Membrane</keyword>
<gene>
    <name evidence="4" type="ordered locus">Lxx09140</name>
</gene>
<feature type="compositionally biased region" description="Basic and acidic residues" evidence="1">
    <location>
        <begin position="212"/>
        <end position="221"/>
    </location>
</feature>
<dbReference type="Pfam" id="PF11181">
    <property type="entry name" value="YflT"/>
    <property type="match status" value="1"/>
</dbReference>
<evidence type="ECO:0000256" key="1">
    <source>
        <dbReference type="SAM" id="MobiDB-lite"/>
    </source>
</evidence>
<reference evidence="4 5" key="1">
    <citation type="journal article" date="2004" name="Mol. Plant Microbe Interact.">
        <title>The genome sequence of the Gram-positive sugarcane pathogen Leifsonia xyli subsp. xyli.</title>
        <authorList>
            <person name="Monteiro-Vitorello C.B."/>
            <person name="Camargo L.E.A."/>
            <person name="Van Sluys M.A."/>
            <person name="Kitajima J.P."/>
            <person name="Truffi D."/>
            <person name="do Amaral A.M."/>
            <person name="Harakava R."/>
            <person name="de Oliveira J.C.F."/>
            <person name="Wood D."/>
            <person name="de Oliveira M.C."/>
            <person name="Miyaki C.Y."/>
            <person name="Takita M.A."/>
            <person name="da Silva A.C.R."/>
            <person name="Furlan L.R."/>
            <person name="Carraro D.M."/>
            <person name="Camarotte G."/>
            <person name="Almeida N.F. Jr."/>
            <person name="Carrer H."/>
            <person name="Coutinho L.L."/>
            <person name="El-Dorry H.A."/>
            <person name="Ferro M.I.T."/>
            <person name="Gagliardi P.R."/>
            <person name="Giglioti E."/>
            <person name="Goldman M.H.S."/>
            <person name="Goldman G.H."/>
            <person name="Kimura E.T."/>
            <person name="Ferro E.S."/>
            <person name="Kuramae E.E."/>
            <person name="Lemos E.G.M."/>
            <person name="Lemos M.V.F."/>
            <person name="Mauro S.M.Z."/>
            <person name="Machado M.A."/>
            <person name="Marino C.L."/>
            <person name="Menck C.F."/>
            <person name="Nunes L.R."/>
            <person name="Oliveira R.C."/>
            <person name="Pereira G.G."/>
            <person name="Siqueira W."/>
            <person name="de Souza A.A."/>
            <person name="Tsai S.M."/>
            <person name="Zanca A.S."/>
            <person name="Simpson A.J.G."/>
            <person name="Brumbley S.M."/>
            <person name="Setubal J.C."/>
        </authorList>
    </citation>
    <scope>NUCLEOTIDE SEQUENCE [LARGE SCALE GENOMIC DNA]</scope>
    <source>
        <strain evidence="4 5">CTCB07</strain>
    </source>
</reference>
<accession>Q6AFP2</accession>
<dbReference type="AlphaFoldDB" id="Q6AFP2"/>
<keyword evidence="2" id="KW-0812">Transmembrane</keyword>
<dbReference type="Proteomes" id="UP000001306">
    <property type="component" value="Chromosome"/>
</dbReference>
<evidence type="ECO:0000313" key="5">
    <source>
        <dbReference type="Proteomes" id="UP000001306"/>
    </source>
</evidence>
<sequence length="221" mass="23362">MPFPLVEAEQWNNGAMTTPSPLGGRNRIPFPTLPRGEIVATYETYPEAQQAVDALARADFPVDKVSIVGSDLKSVERVTGKLTWGRVALAGAASGAWMGIFFGLLLLIFSPTLSYAFVIAAVLIGAGFGMLFGIVSYAINRRRRDYTSVMQVIATSYSVLVDGELLNRARNLLSGVAAEPAAWAQPAHPSDPPPAQPLPPAAQPGPPPAQTGDERPPAPSA</sequence>